<dbReference type="InterPro" id="IPR018483">
    <property type="entry name" value="Carb_kinase_FGGY_CS"/>
</dbReference>
<feature type="domain" description="Carbohydrate kinase FGGY N-terminal" evidence="10">
    <location>
        <begin position="1"/>
        <end position="239"/>
    </location>
</feature>
<evidence type="ECO:0000256" key="9">
    <source>
        <dbReference type="RuleBase" id="RU364073"/>
    </source>
</evidence>
<feature type="binding site" evidence="8">
    <location>
        <begin position="77"/>
        <end position="78"/>
    </location>
    <ligand>
        <name>substrate</name>
    </ligand>
</feature>
<feature type="active site" description="Proton acceptor" evidence="8">
    <location>
        <position position="233"/>
    </location>
</feature>
<evidence type="ECO:0000256" key="8">
    <source>
        <dbReference type="HAMAP-Rule" id="MF_02220"/>
    </source>
</evidence>
<keyword evidence="6 8" id="KW-0067">ATP-binding</keyword>
<feature type="site" description="Important for activity" evidence="8">
    <location>
        <position position="6"/>
    </location>
</feature>
<evidence type="ECO:0000256" key="4">
    <source>
        <dbReference type="ARBA" id="ARBA00022741"/>
    </source>
</evidence>
<evidence type="ECO:0000259" key="10">
    <source>
        <dbReference type="Pfam" id="PF00370"/>
    </source>
</evidence>
<evidence type="ECO:0000256" key="6">
    <source>
        <dbReference type="ARBA" id="ARBA00022840"/>
    </source>
</evidence>
<dbReference type="Pfam" id="PF00370">
    <property type="entry name" value="FGGY_N"/>
    <property type="match status" value="1"/>
</dbReference>
<dbReference type="InterPro" id="IPR050406">
    <property type="entry name" value="FGGY_Carb_Kinase"/>
</dbReference>
<dbReference type="Gene3D" id="3.30.420.40">
    <property type="match status" value="2"/>
</dbReference>
<organism evidence="12 13">
    <name type="scientific">Litorisediminicola beolgyonensis</name>
    <dbReference type="NCBI Taxonomy" id="1173614"/>
    <lineage>
        <taxon>Bacteria</taxon>
        <taxon>Pseudomonadati</taxon>
        <taxon>Pseudomonadota</taxon>
        <taxon>Alphaproteobacteria</taxon>
        <taxon>Rhodobacterales</taxon>
        <taxon>Paracoccaceae</taxon>
        <taxon>Litorisediminicola</taxon>
    </lineage>
</organism>
<keyword evidence="3 8" id="KW-0808">Transferase</keyword>
<dbReference type="Proteomes" id="UP001597135">
    <property type="component" value="Unassembled WGS sequence"/>
</dbReference>
<dbReference type="EMBL" id="JBHTMU010000007">
    <property type="protein sequence ID" value="MFD1341966.1"/>
    <property type="molecule type" value="Genomic_DNA"/>
</dbReference>
<dbReference type="NCBIfam" id="TIGR01312">
    <property type="entry name" value="XylB"/>
    <property type="match status" value="1"/>
</dbReference>
<dbReference type="Pfam" id="PF02782">
    <property type="entry name" value="FGGY_C"/>
    <property type="match status" value="1"/>
</dbReference>
<evidence type="ECO:0000256" key="1">
    <source>
        <dbReference type="ARBA" id="ARBA00009156"/>
    </source>
</evidence>
<comment type="similarity">
    <text evidence="1 8 9">Belongs to the FGGY kinase family.</text>
</comment>
<evidence type="ECO:0000259" key="11">
    <source>
        <dbReference type="Pfam" id="PF02782"/>
    </source>
</evidence>
<evidence type="ECO:0000256" key="5">
    <source>
        <dbReference type="ARBA" id="ARBA00022777"/>
    </source>
</evidence>
<dbReference type="PROSITE" id="PS00933">
    <property type="entry name" value="FGGY_KINASES_1"/>
    <property type="match status" value="1"/>
</dbReference>
<keyword evidence="13" id="KW-1185">Reference proteome</keyword>
<comment type="catalytic activity">
    <reaction evidence="8 9">
        <text>D-xylulose + ATP = D-xylulose 5-phosphate + ADP + H(+)</text>
        <dbReference type="Rhea" id="RHEA:10964"/>
        <dbReference type="ChEBI" id="CHEBI:15378"/>
        <dbReference type="ChEBI" id="CHEBI:17140"/>
        <dbReference type="ChEBI" id="CHEBI:30616"/>
        <dbReference type="ChEBI" id="CHEBI:57737"/>
        <dbReference type="ChEBI" id="CHEBI:456216"/>
        <dbReference type="EC" id="2.7.1.17"/>
    </reaction>
</comment>
<comment type="caution">
    <text evidence="12">The sequence shown here is derived from an EMBL/GenBank/DDBJ whole genome shotgun (WGS) entry which is preliminary data.</text>
</comment>
<evidence type="ECO:0000256" key="7">
    <source>
        <dbReference type="ARBA" id="ARBA00023277"/>
    </source>
</evidence>
<comment type="function">
    <text evidence="8">Catalyzes the phosphorylation of D-xylulose to D-xylulose 5-phosphate.</text>
</comment>
<reference evidence="13" key="1">
    <citation type="journal article" date="2019" name="Int. J. Syst. Evol. Microbiol.">
        <title>The Global Catalogue of Microorganisms (GCM) 10K type strain sequencing project: providing services to taxonomists for standard genome sequencing and annotation.</title>
        <authorList>
            <consortium name="The Broad Institute Genomics Platform"/>
            <consortium name="The Broad Institute Genome Sequencing Center for Infectious Disease"/>
            <person name="Wu L."/>
            <person name="Ma J."/>
        </authorList>
    </citation>
    <scope>NUCLEOTIDE SEQUENCE [LARGE SCALE GENOMIC DNA]</scope>
    <source>
        <strain evidence="13">CCUG 62953</strain>
    </source>
</reference>
<dbReference type="SUPFAM" id="SSF53067">
    <property type="entry name" value="Actin-like ATPase domain"/>
    <property type="match status" value="2"/>
</dbReference>
<dbReference type="InterPro" id="IPR000577">
    <property type="entry name" value="Carb_kinase_FGGY"/>
</dbReference>
<dbReference type="InterPro" id="IPR018484">
    <property type="entry name" value="FGGY_N"/>
</dbReference>
<accession>A0ABW3ZFH6</accession>
<dbReference type="PIRSF" id="PIRSF000538">
    <property type="entry name" value="GlpK"/>
    <property type="match status" value="1"/>
</dbReference>
<evidence type="ECO:0000256" key="3">
    <source>
        <dbReference type="ARBA" id="ARBA00022679"/>
    </source>
</evidence>
<keyword evidence="2 8" id="KW-0859">Xylose metabolism</keyword>
<proteinExistence type="inferred from homology"/>
<keyword evidence="5 8" id="KW-0418">Kinase</keyword>
<evidence type="ECO:0000313" key="12">
    <source>
        <dbReference type="EMBL" id="MFD1341966.1"/>
    </source>
</evidence>
<dbReference type="PANTHER" id="PTHR43095:SF6">
    <property type="entry name" value="XYLULOSE KINASE"/>
    <property type="match status" value="1"/>
</dbReference>
<dbReference type="InterPro" id="IPR006000">
    <property type="entry name" value="Xylulokinase"/>
</dbReference>
<protein>
    <recommendedName>
        <fullName evidence="8 9">Xylulose kinase</fullName>
        <shortName evidence="8 9">Xylulokinase</shortName>
        <ecNumber evidence="8 9">2.7.1.17</ecNumber>
    </recommendedName>
</protein>
<feature type="domain" description="Carbohydrate kinase FGGY C-terminal" evidence="11">
    <location>
        <begin position="250"/>
        <end position="433"/>
    </location>
</feature>
<dbReference type="PANTHER" id="PTHR43095">
    <property type="entry name" value="SUGAR KINASE"/>
    <property type="match status" value="1"/>
</dbReference>
<gene>
    <name evidence="8 9 12" type="primary">xylB</name>
    <name evidence="12" type="ORF">ACFQ4E_06015</name>
</gene>
<dbReference type="EC" id="2.7.1.17" evidence="8 9"/>
<sequence length="484" mass="50517">MFLGIDLGTSALKLCLADGDLRVAGSASAPLTLSHPQPGWSEQHPDSWSQALRTALAALSENADLSKITAIGLSGQMHGAVLLDAGLRPIRRAILWNDSRAHQEAARLDRDPDLARIAGVRPAPGFTAPKLSWLKTHEPEAYTRIAHILLPKDWLALGLHGARVTDPCDAAGTWWLDQAARQWSDTLCATTDTDPAWLPEIVEGTEIAGRVTASAAAEFGLPEGCPVATGGGDAAVGAVALGATKPGAGFVSLGTSGQLFLPTDSYRPAPEVGLHSFAHCVPETWFQMAAMLNGARPMAWFAEIVGESVPTLLSDAAEAGTDALPLFLPYLTGERTPHNDPAIRASFYGLAEGVTRGQLMRTVIEGIAYSFADAADAVRAATPLPETLLALGGGARSDLVLQTIADATGLTLARGDGAEIGPAFGAAKLAAAATGALSLPDLAEQPEITARFTPNPATAARHADRLAASRALYEALKQVRDLPR</sequence>
<evidence type="ECO:0000313" key="13">
    <source>
        <dbReference type="Proteomes" id="UP001597135"/>
    </source>
</evidence>
<dbReference type="GO" id="GO:0004856">
    <property type="term" value="F:D-xylulokinase activity"/>
    <property type="evidence" value="ECO:0007669"/>
    <property type="project" value="UniProtKB-EC"/>
</dbReference>
<name>A0ABW3ZFH6_9RHOB</name>
<dbReference type="CDD" id="cd07808">
    <property type="entry name" value="ASKHA_NBD_FGGY_EcXK-like"/>
    <property type="match status" value="1"/>
</dbReference>
<dbReference type="InterPro" id="IPR018485">
    <property type="entry name" value="FGGY_C"/>
</dbReference>
<dbReference type="HAMAP" id="MF_02220">
    <property type="entry name" value="XylB"/>
    <property type="match status" value="1"/>
</dbReference>
<evidence type="ECO:0000256" key="2">
    <source>
        <dbReference type="ARBA" id="ARBA00022629"/>
    </source>
</evidence>
<dbReference type="InterPro" id="IPR043129">
    <property type="entry name" value="ATPase_NBD"/>
</dbReference>
<dbReference type="RefSeq" id="WP_386802027.1">
    <property type="nucleotide sequence ID" value="NZ_JBHTMU010000007.1"/>
</dbReference>
<keyword evidence="7 8" id="KW-0119">Carbohydrate metabolism</keyword>
<keyword evidence="4 8" id="KW-0547">Nucleotide-binding</keyword>